<proteinExistence type="predicted"/>
<accession>A0A1Y1K4Z5</accession>
<sequence length="114" mass="12937">MLLLKFDFDSDIKMRAECGIPGVGTGESLGPEALYKCQMRHVCQISTQVWPKDRPTLLALRMTSGQKKQDTVNYALELYHVAPIPKRHPIHLTALDPNSRVPRSEIHLDRRSDS</sequence>
<reference evidence="1" key="1">
    <citation type="journal article" date="2016" name="Sci. Rep.">
        <title>Molecular characterization of firefly nuptial gifts: a multi-omics approach sheds light on postcopulatory sexual selection.</title>
        <authorList>
            <person name="Al-Wathiqui N."/>
            <person name="Fallon T.R."/>
            <person name="South A."/>
            <person name="Weng J.K."/>
            <person name="Lewis S.M."/>
        </authorList>
    </citation>
    <scope>NUCLEOTIDE SEQUENCE</scope>
</reference>
<dbReference type="EMBL" id="GEZM01095061">
    <property type="protein sequence ID" value="JAV55531.1"/>
    <property type="molecule type" value="Transcribed_RNA"/>
</dbReference>
<protein>
    <submittedName>
        <fullName evidence="1">Uncharacterized protein</fullName>
    </submittedName>
</protein>
<evidence type="ECO:0000313" key="1">
    <source>
        <dbReference type="EMBL" id="JAV55531.1"/>
    </source>
</evidence>
<organism evidence="1">
    <name type="scientific">Photinus pyralis</name>
    <name type="common">Common eastern firefly</name>
    <name type="synonym">Lampyris pyralis</name>
    <dbReference type="NCBI Taxonomy" id="7054"/>
    <lineage>
        <taxon>Eukaryota</taxon>
        <taxon>Metazoa</taxon>
        <taxon>Ecdysozoa</taxon>
        <taxon>Arthropoda</taxon>
        <taxon>Hexapoda</taxon>
        <taxon>Insecta</taxon>
        <taxon>Pterygota</taxon>
        <taxon>Neoptera</taxon>
        <taxon>Endopterygota</taxon>
        <taxon>Coleoptera</taxon>
        <taxon>Polyphaga</taxon>
        <taxon>Elateriformia</taxon>
        <taxon>Elateroidea</taxon>
        <taxon>Lampyridae</taxon>
        <taxon>Lampyrinae</taxon>
        <taxon>Photinus</taxon>
    </lineage>
</organism>
<dbReference type="AlphaFoldDB" id="A0A1Y1K4Z5"/>
<name>A0A1Y1K4Z5_PHOPY</name>